<reference evidence="4" key="1">
    <citation type="journal article" date="2019" name="Int. J. Syst. Evol. Microbiol.">
        <title>The Global Catalogue of Microorganisms (GCM) 10K type strain sequencing project: providing services to taxonomists for standard genome sequencing and annotation.</title>
        <authorList>
            <consortium name="The Broad Institute Genomics Platform"/>
            <consortium name="The Broad Institute Genome Sequencing Center for Infectious Disease"/>
            <person name="Wu L."/>
            <person name="Ma J."/>
        </authorList>
    </citation>
    <scope>NUCLEOTIDE SEQUENCE [LARGE SCALE GENOMIC DNA]</scope>
    <source>
        <strain evidence="4">CCUG 55585</strain>
    </source>
</reference>
<dbReference type="EMBL" id="JBHTIF010000002">
    <property type="protein sequence ID" value="MFD0726555.1"/>
    <property type="molecule type" value="Genomic_DNA"/>
</dbReference>
<dbReference type="InterPro" id="IPR036737">
    <property type="entry name" value="OmpA-like_sf"/>
</dbReference>
<evidence type="ECO:0000259" key="2">
    <source>
        <dbReference type="Pfam" id="PF00691"/>
    </source>
</evidence>
<dbReference type="Pfam" id="PF00691">
    <property type="entry name" value="OmpA"/>
    <property type="match status" value="1"/>
</dbReference>
<dbReference type="Gene3D" id="3.30.1330.60">
    <property type="entry name" value="OmpA-like domain"/>
    <property type="match status" value="1"/>
</dbReference>
<evidence type="ECO:0000313" key="4">
    <source>
        <dbReference type="Proteomes" id="UP001597110"/>
    </source>
</evidence>
<organism evidence="3 4">
    <name type="scientific">Lysobacter brunescens</name>
    <dbReference type="NCBI Taxonomy" id="262323"/>
    <lineage>
        <taxon>Bacteria</taxon>
        <taxon>Pseudomonadati</taxon>
        <taxon>Pseudomonadota</taxon>
        <taxon>Gammaproteobacteria</taxon>
        <taxon>Lysobacterales</taxon>
        <taxon>Lysobacteraceae</taxon>
        <taxon>Lysobacter</taxon>
    </lineage>
</organism>
<comment type="caution">
    <text evidence="3">The sequence shown here is derived from an EMBL/GenBank/DDBJ whole genome shotgun (WGS) entry which is preliminary data.</text>
</comment>
<dbReference type="SUPFAM" id="SSF103088">
    <property type="entry name" value="OmpA-like"/>
    <property type="match status" value="1"/>
</dbReference>
<name>A0ABW2YHJ8_9GAMM</name>
<sequence>MPIHSPEFPRPAPAFACALALLIATTGCQRGSDTPPQTEVPTAPRVQIDATLGLADNSGSLRFDGTVDSEATRTAIERALLAVYGNGRAQGAIDVDPSARPPIWAKGLEDFLRILSTVPGAGLRLSGNQATLSGPLDNDQRRALRAAAERAFPGVRLSGLFEPPGDDSGTEPKLSPEALAKTLNATDVAFKPGSGEVSDDSLALVAQAADAIRAAPEGTRLVIVGPVTPTSDAANDVFLSKQRAEALKVQLILQGVSPAVIDTRGWGQNPDGSPVENAVPPPGGASMRFELLR</sequence>
<dbReference type="Gene3D" id="3.40.1520.20">
    <property type="match status" value="1"/>
</dbReference>
<accession>A0ABW2YHJ8</accession>
<evidence type="ECO:0000313" key="3">
    <source>
        <dbReference type="EMBL" id="MFD0726555.1"/>
    </source>
</evidence>
<feature type="domain" description="OmpA-like" evidence="2">
    <location>
        <begin position="190"/>
        <end position="269"/>
    </location>
</feature>
<protein>
    <submittedName>
        <fullName evidence="3">OmpA family protein</fullName>
    </submittedName>
</protein>
<gene>
    <name evidence="3" type="ORF">ACFQ0E_13215</name>
</gene>
<feature type="region of interest" description="Disordered" evidence="1">
    <location>
        <begin position="264"/>
        <end position="284"/>
    </location>
</feature>
<dbReference type="RefSeq" id="WP_386824522.1">
    <property type="nucleotide sequence ID" value="NZ_JBHTIF010000002.1"/>
</dbReference>
<dbReference type="InterPro" id="IPR006665">
    <property type="entry name" value="OmpA-like"/>
</dbReference>
<proteinExistence type="predicted"/>
<keyword evidence="4" id="KW-1185">Reference proteome</keyword>
<evidence type="ECO:0000256" key="1">
    <source>
        <dbReference type="SAM" id="MobiDB-lite"/>
    </source>
</evidence>
<dbReference type="Proteomes" id="UP001597110">
    <property type="component" value="Unassembled WGS sequence"/>
</dbReference>